<sequence>MSTDKPSKKHPVVLRFEGLWPHQLAGYEMHRNRTGGDLGHIDRDCVHLNKRLIGEEDWAEKAQAEIAQMRAENFADELDGLARRKRKSDIRRRMVEGPKEPWRNSKHGLMREVILTVRKDWFEDDLDGILG</sequence>
<dbReference type="KEGG" id="ppso:QPJ95_17790"/>
<reference evidence="1 2" key="1">
    <citation type="submission" date="2023-06" db="EMBL/GenBank/DDBJ databases">
        <title>Parasedimentitalea psychrophila sp. nov., a psychrophilic bacterium isolated from deep-sea sediment.</title>
        <authorList>
            <person name="Li A."/>
        </authorList>
    </citation>
    <scope>NUCLEOTIDE SEQUENCE [LARGE SCALE GENOMIC DNA]</scope>
    <source>
        <strain evidence="1 2">QS115</strain>
    </source>
</reference>
<dbReference type="Proteomes" id="UP001238334">
    <property type="component" value="Chromosome"/>
</dbReference>
<dbReference type="Gene3D" id="3.30.930.30">
    <property type="match status" value="1"/>
</dbReference>
<dbReference type="EMBL" id="CP127247">
    <property type="protein sequence ID" value="WIY24409.1"/>
    <property type="molecule type" value="Genomic_DNA"/>
</dbReference>
<evidence type="ECO:0000313" key="2">
    <source>
        <dbReference type="Proteomes" id="UP001238334"/>
    </source>
</evidence>
<proteinExistence type="predicted"/>
<gene>
    <name evidence="1" type="ORF">QPJ95_17790</name>
</gene>
<dbReference type="AlphaFoldDB" id="A0A9Y2L063"/>
<protein>
    <submittedName>
        <fullName evidence="1">Uncharacterized protein</fullName>
    </submittedName>
</protein>
<organism evidence="1 2">
    <name type="scientific">Parasedimentitalea psychrophila</name>
    <dbReference type="NCBI Taxonomy" id="2997337"/>
    <lineage>
        <taxon>Bacteria</taxon>
        <taxon>Pseudomonadati</taxon>
        <taxon>Pseudomonadota</taxon>
        <taxon>Alphaproteobacteria</taxon>
        <taxon>Rhodobacterales</taxon>
        <taxon>Paracoccaceae</taxon>
        <taxon>Parasedimentitalea</taxon>
    </lineage>
</organism>
<evidence type="ECO:0000313" key="1">
    <source>
        <dbReference type="EMBL" id="WIY24409.1"/>
    </source>
</evidence>
<accession>A0A9Y2L063</accession>
<keyword evidence="2" id="KW-1185">Reference proteome</keyword>
<dbReference type="RefSeq" id="WP_270920599.1">
    <property type="nucleotide sequence ID" value="NZ_CP127247.1"/>
</dbReference>
<name>A0A9Y2L063_9RHOB</name>